<accession>A0ACC2XQB0</accession>
<dbReference type="Proteomes" id="UP001234202">
    <property type="component" value="Unassembled WGS sequence"/>
</dbReference>
<organism evidence="1 2">
    <name type="scientific">Naganishia onofrii</name>
    <dbReference type="NCBI Taxonomy" id="1851511"/>
    <lineage>
        <taxon>Eukaryota</taxon>
        <taxon>Fungi</taxon>
        <taxon>Dikarya</taxon>
        <taxon>Basidiomycota</taxon>
        <taxon>Agaricomycotina</taxon>
        <taxon>Tremellomycetes</taxon>
        <taxon>Filobasidiales</taxon>
        <taxon>Filobasidiaceae</taxon>
        <taxon>Naganishia</taxon>
    </lineage>
</organism>
<proteinExistence type="predicted"/>
<name>A0ACC2XQB0_9TREE</name>
<sequence length="1152" mass="128855">MNSLTSSISKMMQRPQPPAAPTVDKEASSEQTQPVIDSDGVPTEAEMAAMQPSMSYASRVPPQQAAHLQSQNAASQKAAESSVASMMRRPILQRGSSGPAAPENGSAAGTAQARPGARAMGPASVTGQPQSQPPQEMPGLGGFDSGDGMGQNLPKAKPQQFDFHYDDTSDILSELSEFFPYAEMSHLLDNLHEFEIDFGKFAKWTESSLEQRRNYVQMQVEFLEHRDLEERMKAARRLTYLVQARAMSTYEQNAQHAKPPFGQQPNQPPPPSLPGQHVPEELQQAIEDTNAEIGVYLGIIYFVVEVFRHDESFGDELNIRKAVALQRDLAGLPPVKRDFTKVSPSGMTNFHKEITVKYPTFEVRPPVKQSPLNPEKLAEAMNPIPVRSHYHTSVEDGLPSTFVSRANAQNRNGPAGQAGFQGQGSLPQPGTPAPSPPPTPPMKPKKQQYQTDQSRPFVFPFSRSEFGLGPSRMVPFAIDEAEKLYNRHMHVSLGLYQLQKVREDYIREESGLGSAGLIGFTKPLFDDDLEEADDKAWQDYQIMDWRYEEEEMMAQSTRNTLGVKAAQQARLSLKRLYRVELIYKAILSSSQSIVVVLLKLLLATVTGNPAATANANQQPGSPGPEAPEIIDNPPLTLEEVDVARHREITSKAVSAILLLLLKWFKASHIMKFQHLATLLIDSNCLLLILKMFGFQDLLQTVQTKNEWEDHNFFRFCQLNFSPERHLRRDDDLYERKTKPKTIRIGADGEEIEIIHEYSWRNFFYSINFIRVVNQLTKRRPARISLLVQYKSSQILKRLLRVSHPMLQLQVLKVIKSQVPFCGRKWRQSNMKTITAIYLNCKPELRDEWLTAIDVDSEVDESNAAENALRVLIRFYHSKHYSIPPSGFDYHRRSDSLASGGPAEQPSGQASGSAGGSLHRTDSDVFPPNRTLPRKEAEEGDYNVETIMGAWLYEYEDLIAEVLGIDRAEEHVQQGLDLLNSPGGRRGSSSSTSGILPTNDTPWGRLNEIMKSRGMADEEAISDSESVVSIGELGADARFSTYDMESDNGDEPEDSFAARQRRKSTGNENTWEHISPQISLLPKSPNERMRRRSSSGSSPLRPVIAPSAATDWLDVETFEEEEEPGPMPIQEGTEDEEARGHMPADEVEAFFQV</sequence>
<evidence type="ECO:0000313" key="2">
    <source>
        <dbReference type="Proteomes" id="UP001234202"/>
    </source>
</evidence>
<evidence type="ECO:0000313" key="1">
    <source>
        <dbReference type="EMBL" id="KAJ9125793.1"/>
    </source>
</evidence>
<dbReference type="EMBL" id="JASBWV010000007">
    <property type="protein sequence ID" value="KAJ9125793.1"/>
    <property type="molecule type" value="Genomic_DNA"/>
</dbReference>
<keyword evidence="2" id="KW-1185">Reference proteome</keyword>
<gene>
    <name evidence="1" type="ORF">QFC24_002577</name>
</gene>
<reference evidence="1" key="1">
    <citation type="submission" date="2023-04" db="EMBL/GenBank/DDBJ databases">
        <title>Draft Genome sequencing of Naganishia species isolated from polar environments using Oxford Nanopore Technology.</title>
        <authorList>
            <person name="Leo P."/>
            <person name="Venkateswaran K."/>
        </authorList>
    </citation>
    <scope>NUCLEOTIDE SEQUENCE</scope>
    <source>
        <strain evidence="1">DBVPG 5303</strain>
    </source>
</reference>
<protein>
    <submittedName>
        <fullName evidence="1">Uncharacterized protein</fullName>
    </submittedName>
</protein>
<comment type="caution">
    <text evidence="1">The sequence shown here is derived from an EMBL/GenBank/DDBJ whole genome shotgun (WGS) entry which is preliminary data.</text>
</comment>